<evidence type="ECO:0000313" key="2">
    <source>
        <dbReference type="Proteomes" id="UP000249723"/>
    </source>
</evidence>
<accession>A0A2X0LLL8</accession>
<name>A0A2X0LLL8_9BASI</name>
<evidence type="ECO:0000313" key="1">
    <source>
        <dbReference type="EMBL" id="SCZ95724.1"/>
    </source>
</evidence>
<dbReference type="Proteomes" id="UP000249723">
    <property type="component" value="Unassembled WGS sequence"/>
</dbReference>
<organism evidence="1 2">
    <name type="scientific">Microbotryum saponariae</name>
    <dbReference type="NCBI Taxonomy" id="289078"/>
    <lineage>
        <taxon>Eukaryota</taxon>
        <taxon>Fungi</taxon>
        <taxon>Dikarya</taxon>
        <taxon>Basidiomycota</taxon>
        <taxon>Pucciniomycotina</taxon>
        <taxon>Microbotryomycetes</taxon>
        <taxon>Microbotryales</taxon>
        <taxon>Microbotryaceae</taxon>
        <taxon>Microbotryum</taxon>
    </lineage>
</organism>
<gene>
    <name evidence="1" type="ORF">BZ3500_MVSOF-1268-A1-R1_CHR8-1G09755</name>
</gene>
<dbReference type="EMBL" id="FMWP01000087">
    <property type="protein sequence ID" value="SCZ95724.1"/>
    <property type="molecule type" value="Genomic_DNA"/>
</dbReference>
<protein>
    <submittedName>
        <fullName evidence="1">BZ3500_MvSof-1268-A1-R1_Chr8-1g09755 protein</fullName>
    </submittedName>
</protein>
<proteinExistence type="predicted"/>
<reference evidence="2" key="1">
    <citation type="submission" date="2016-10" db="EMBL/GenBank/DDBJ databases">
        <authorList>
            <person name="Jeantristanb JTB J.-T."/>
            <person name="Ricardo R."/>
        </authorList>
    </citation>
    <scope>NUCLEOTIDE SEQUENCE [LARGE SCALE GENOMIC DNA]</scope>
</reference>
<keyword evidence="2" id="KW-1185">Reference proteome</keyword>
<dbReference type="AlphaFoldDB" id="A0A2X0LLL8"/>
<sequence length="125" mass="13286">MDTTCLSNPHACDVFSPHLNHTLVRPDPARTKLGLFLTFGSASDQSTVQLFFSSVIVFIGLSFNPATCSGQNGPLDQNLARVTDTSGYVLLKGLCSDVVKSPFVSANKAGPACKQVFIPPNDTVI</sequence>